<reference evidence="2" key="1">
    <citation type="submission" date="2022-01" db="EMBL/GenBank/DDBJ databases">
        <title>Microbacterium eymi and Microbacterium rhizovicinus sp. nov., isolated from the rhizospheric soil of Elymus tsukushiensis, a plant native to the Dokdo Islands, Republic of Korea.</title>
        <authorList>
            <person name="Hwang Y.J."/>
        </authorList>
    </citation>
    <scope>NUCLEOTIDE SEQUENCE</scope>
    <source>
        <strain evidence="2">KUDC0405</strain>
    </source>
</reference>
<feature type="region of interest" description="Disordered" evidence="1">
    <location>
        <begin position="114"/>
        <end position="165"/>
    </location>
</feature>
<accession>A0ABY5NLK9</accession>
<gene>
    <name evidence="2" type="ORF">L2X98_23440</name>
</gene>
<keyword evidence="3" id="KW-1185">Reference proteome</keyword>
<feature type="compositionally biased region" description="Polar residues" evidence="1">
    <location>
        <begin position="44"/>
        <end position="66"/>
    </location>
</feature>
<evidence type="ECO:0000256" key="1">
    <source>
        <dbReference type="SAM" id="MobiDB-lite"/>
    </source>
</evidence>
<feature type="compositionally biased region" description="Gly residues" evidence="1">
    <location>
        <begin position="147"/>
        <end position="164"/>
    </location>
</feature>
<dbReference type="EMBL" id="CP091139">
    <property type="protein sequence ID" value="UUT36052.1"/>
    <property type="molecule type" value="Genomic_DNA"/>
</dbReference>
<organism evidence="2 3">
    <name type="scientific">Microbacterium elymi</name>
    <dbReference type="NCBI Taxonomy" id="2909587"/>
    <lineage>
        <taxon>Bacteria</taxon>
        <taxon>Bacillati</taxon>
        <taxon>Actinomycetota</taxon>
        <taxon>Actinomycetes</taxon>
        <taxon>Micrococcales</taxon>
        <taxon>Microbacteriaceae</taxon>
        <taxon>Microbacterium</taxon>
    </lineage>
</organism>
<protein>
    <submittedName>
        <fullName evidence="2">Uncharacterized protein</fullName>
    </submittedName>
</protein>
<evidence type="ECO:0000313" key="2">
    <source>
        <dbReference type="EMBL" id="UUT36052.1"/>
    </source>
</evidence>
<feature type="compositionally biased region" description="Basic and acidic residues" evidence="1">
    <location>
        <begin position="237"/>
        <end position="246"/>
    </location>
</feature>
<name>A0ABY5NLK9_9MICO</name>
<feature type="compositionally biased region" description="Basic and acidic residues" evidence="1">
    <location>
        <begin position="202"/>
        <end position="217"/>
    </location>
</feature>
<dbReference type="Proteomes" id="UP001054811">
    <property type="component" value="Chromosome"/>
</dbReference>
<feature type="region of interest" description="Disordered" evidence="1">
    <location>
        <begin position="44"/>
        <end position="69"/>
    </location>
</feature>
<feature type="compositionally biased region" description="Gly residues" evidence="1">
    <location>
        <begin position="218"/>
        <end position="236"/>
    </location>
</feature>
<evidence type="ECO:0000313" key="3">
    <source>
        <dbReference type="Proteomes" id="UP001054811"/>
    </source>
</evidence>
<sequence>MNTPSVVVPPAASATVAVDPLSMRLRIEATCVMKSPTVLARAASSTPTPIETGSTDAAATVTSTPGNRPVNVFPDEVTTCSAAVPAHSRSCASLPTVTTAPPGAVVMSAAVPAAAAPRSPRRTRNAPASPVSSAVSSQPVGRAAVGVGAGPDDGGGDAGSGIRDGAGHILHRRGCGSDLHSLAGGVLEREHGRVVRPGGGCRGDDGVRAGHLVDHDVGGGGRGAGSRGDGDGGGGRGGRELREGRARRGLLRPVGEGLDRGVEGLQAAR</sequence>
<proteinExistence type="predicted"/>
<feature type="region of interest" description="Disordered" evidence="1">
    <location>
        <begin position="197"/>
        <end position="269"/>
    </location>
</feature>
<feature type="compositionally biased region" description="Low complexity" evidence="1">
    <location>
        <begin position="125"/>
        <end position="146"/>
    </location>
</feature>